<name>A0A0E9U6F4_ANGAN</name>
<reference evidence="1" key="2">
    <citation type="journal article" date="2015" name="Fish Shellfish Immunol.">
        <title>Early steps in the European eel (Anguilla anguilla)-Vibrio vulnificus interaction in the gills: Role of the RtxA13 toxin.</title>
        <authorList>
            <person name="Callol A."/>
            <person name="Pajuelo D."/>
            <person name="Ebbesson L."/>
            <person name="Teles M."/>
            <person name="MacKenzie S."/>
            <person name="Amaro C."/>
        </authorList>
    </citation>
    <scope>NUCLEOTIDE SEQUENCE</scope>
</reference>
<reference evidence="1" key="1">
    <citation type="submission" date="2014-11" db="EMBL/GenBank/DDBJ databases">
        <authorList>
            <person name="Amaro Gonzalez C."/>
        </authorList>
    </citation>
    <scope>NUCLEOTIDE SEQUENCE</scope>
</reference>
<proteinExistence type="predicted"/>
<evidence type="ECO:0000313" key="1">
    <source>
        <dbReference type="EMBL" id="JAH61494.1"/>
    </source>
</evidence>
<accession>A0A0E9U6F4</accession>
<protein>
    <submittedName>
        <fullName evidence="1">Uncharacterized protein</fullName>
    </submittedName>
</protein>
<organism evidence="1">
    <name type="scientific">Anguilla anguilla</name>
    <name type="common">European freshwater eel</name>
    <name type="synonym">Muraena anguilla</name>
    <dbReference type="NCBI Taxonomy" id="7936"/>
    <lineage>
        <taxon>Eukaryota</taxon>
        <taxon>Metazoa</taxon>
        <taxon>Chordata</taxon>
        <taxon>Craniata</taxon>
        <taxon>Vertebrata</taxon>
        <taxon>Euteleostomi</taxon>
        <taxon>Actinopterygii</taxon>
        <taxon>Neopterygii</taxon>
        <taxon>Teleostei</taxon>
        <taxon>Anguilliformes</taxon>
        <taxon>Anguillidae</taxon>
        <taxon>Anguilla</taxon>
    </lineage>
</organism>
<dbReference type="AlphaFoldDB" id="A0A0E9U6F4"/>
<sequence>MIFCGPRRVNIPQSLLSLNGLMNQVCQQTANRKQEQSLYS</sequence>
<dbReference type="EMBL" id="GBXM01047083">
    <property type="protein sequence ID" value="JAH61494.1"/>
    <property type="molecule type" value="Transcribed_RNA"/>
</dbReference>